<evidence type="ECO:0000259" key="2">
    <source>
        <dbReference type="SMART" id="SM00858"/>
    </source>
</evidence>
<feature type="domain" description="SAF" evidence="2">
    <location>
        <begin position="48"/>
        <end position="112"/>
    </location>
</feature>
<dbReference type="Proteomes" id="UP000249061">
    <property type="component" value="Unassembled WGS sequence"/>
</dbReference>
<dbReference type="SMART" id="SM00858">
    <property type="entry name" value="SAF"/>
    <property type="match status" value="2"/>
</dbReference>
<proteinExistence type="predicted"/>
<evidence type="ECO:0000256" key="1">
    <source>
        <dbReference type="SAM" id="Phobius"/>
    </source>
</evidence>
<dbReference type="AlphaFoldDB" id="A0A2W5TAD4"/>
<comment type="caution">
    <text evidence="3">The sequence shown here is derived from an EMBL/GenBank/DDBJ whole genome shotgun (WGS) entry which is preliminary data.</text>
</comment>
<gene>
    <name evidence="3" type="ORF">DI536_15965</name>
</gene>
<keyword evidence="1" id="KW-0812">Transmembrane</keyword>
<feature type="transmembrane region" description="Helical" evidence="1">
    <location>
        <begin position="12"/>
        <end position="34"/>
    </location>
</feature>
<feature type="domain" description="SAF" evidence="2">
    <location>
        <begin position="115"/>
        <end position="179"/>
    </location>
</feature>
<reference evidence="3 4" key="1">
    <citation type="submission" date="2017-08" db="EMBL/GenBank/DDBJ databases">
        <title>Infants hospitalized years apart are colonized by the same room-sourced microbial strains.</title>
        <authorList>
            <person name="Brooks B."/>
            <person name="Olm M.R."/>
            <person name="Firek B.A."/>
            <person name="Baker R."/>
            <person name="Thomas B.C."/>
            <person name="Morowitz M.J."/>
            <person name="Banfield J.F."/>
        </authorList>
    </citation>
    <scope>NUCLEOTIDE SEQUENCE [LARGE SCALE GENOMIC DNA]</scope>
    <source>
        <strain evidence="3">S2_003_000_R2_14</strain>
    </source>
</reference>
<dbReference type="InterPro" id="IPR013974">
    <property type="entry name" value="SAF"/>
</dbReference>
<keyword evidence="1" id="KW-1133">Transmembrane helix</keyword>
<name>A0A2W5TAD4_9BACT</name>
<dbReference type="EMBL" id="QFQP01000013">
    <property type="protein sequence ID" value="PZR11832.1"/>
    <property type="molecule type" value="Genomic_DNA"/>
</dbReference>
<accession>A0A2W5TAD4</accession>
<evidence type="ECO:0000313" key="3">
    <source>
        <dbReference type="EMBL" id="PZR11832.1"/>
    </source>
</evidence>
<keyword evidence="1" id="KW-0472">Membrane</keyword>
<organism evidence="3 4">
    <name type="scientific">Archangium gephyra</name>
    <dbReference type="NCBI Taxonomy" id="48"/>
    <lineage>
        <taxon>Bacteria</taxon>
        <taxon>Pseudomonadati</taxon>
        <taxon>Myxococcota</taxon>
        <taxon>Myxococcia</taxon>
        <taxon>Myxococcales</taxon>
        <taxon>Cystobacterineae</taxon>
        <taxon>Archangiaceae</taxon>
        <taxon>Archangium</taxon>
    </lineage>
</organism>
<sequence>MSEERSTFTTGLLAGVSAGVVLLVLCSLGIVFWARRSTADVKKGWVLVPVLVATTDVLPRTRLAREHVEVRAMPEQFVTPASVKPEQLGEVLGRPLRFVLAKGEMLTFPRVELGGVAYFARKDLAAGAPFDVDDFEARRVEADAFTVWTVREGQLEQLKGAAYERGVRSGTQLTLSDVSAIPPKP</sequence>
<protein>
    <recommendedName>
        <fullName evidence="2">SAF domain-containing protein</fullName>
    </recommendedName>
</protein>
<evidence type="ECO:0000313" key="4">
    <source>
        <dbReference type="Proteomes" id="UP000249061"/>
    </source>
</evidence>
<dbReference type="CDD" id="cd11614">
    <property type="entry name" value="SAF_CpaB_FlgA_like"/>
    <property type="match status" value="1"/>
</dbReference>